<dbReference type="SUPFAM" id="SSF54197">
    <property type="entry name" value="HIT-like"/>
    <property type="match status" value="1"/>
</dbReference>
<protein>
    <recommendedName>
        <fullName evidence="7">CWF19-like protein 2</fullName>
    </recommendedName>
</protein>
<keyword evidence="2" id="KW-0175">Coiled coil</keyword>
<evidence type="ECO:0000256" key="2">
    <source>
        <dbReference type="SAM" id="Coils"/>
    </source>
</evidence>
<dbReference type="AlphaFoldDB" id="A0A1B6LZF2"/>
<feature type="compositionally biased region" description="Polar residues" evidence="3">
    <location>
        <begin position="472"/>
        <end position="483"/>
    </location>
</feature>
<dbReference type="Pfam" id="PF04677">
    <property type="entry name" value="CwfJ_C_1"/>
    <property type="match status" value="1"/>
</dbReference>
<dbReference type="InterPro" id="IPR006768">
    <property type="entry name" value="Cwf19-like_C_dom-1"/>
</dbReference>
<dbReference type="PANTHER" id="PTHR12072">
    <property type="entry name" value="CWF19, CELL CYCLE CONTROL PROTEIN"/>
    <property type="match status" value="1"/>
</dbReference>
<dbReference type="Pfam" id="PF04676">
    <property type="entry name" value="CwfJ_C_2"/>
    <property type="match status" value="1"/>
</dbReference>
<comment type="similarity">
    <text evidence="1">Belongs to the CWF19 family.</text>
</comment>
<feature type="compositionally biased region" description="Basic and acidic residues" evidence="3">
    <location>
        <begin position="542"/>
        <end position="567"/>
    </location>
</feature>
<feature type="domain" description="Cwf19-like C-terminal" evidence="5">
    <location>
        <begin position="673"/>
        <end position="796"/>
    </location>
</feature>
<organism evidence="6">
    <name type="scientific">Graphocephala atropunctata</name>
    <dbReference type="NCBI Taxonomy" id="36148"/>
    <lineage>
        <taxon>Eukaryota</taxon>
        <taxon>Metazoa</taxon>
        <taxon>Ecdysozoa</taxon>
        <taxon>Arthropoda</taxon>
        <taxon>Hexapoda</taxon>
        <taxon>Insecta</taxon>
        <taxon>Pterygota</taxon>
        <taxon>Neoptera</taxon>
        <taxon>Paraneoptera</taxon>
        <taxon>Hemiptera</taxon>
        <taxon>Auchenorrhyncha</taxon>
        <taxon>Membracoidea</taxon>
        <taxon>Cicadellidae</taxon>
        <taxon>Cicadellinae</taxon>
        <taxon>Cicadellini</taxon>
        <taxon>Graphocephala</taxon>
    </lineage>
</organism>
<feature type="compositionally biased region" description="Basic and acidic residues" evidence="3">
    <location>
        <begin position="363"/>
        <end position="387"/>
    </location>
</feature>
<evidence type="ECO:0000259" key="4">
    <source>
        <dbReference type="Pfam" id="PF04676"/>
    </source>
</evidence>
<reference evidence="6" key="1">
    <citation type="submission" date="2015-11" db="EMBL/GenBank/DDBJ databases">
        <title>De novo transcriptome assembly of four potential Pierce s Disease insect vectors from Arizona vineyards.</title>
        <authorList>
            <person name="Tassone E.E."/>
        </authorList>
    </citation>
    <scope>NUCLEOTIDE SEQUENCE</scope>
</reference>
<feature type="compositionally biased region" description="Low complexity" evidence="3">
    <location>
        <begin position="351"/>
        <end position="360"/>
    </location>
</feature>
<feature type="compositionally biased region" description="Acidic residues" evidence="3">
    <location>
        <begin position="31"/>
        <end position="42"/>
    </location>
</feature>
<dbReference type="EMBL" id="GEBQ01010915">
    <property type="protein sequence ID" value="JAT29062.1"/>
    <property type="molecule type" value="Transcribed_RNA"/>
</dbReference>
<dbReference type="InterPro" id="IPR006767">
    <property type="entry name" value="Cwf19-like_C_dom-2"/>
</dbReference>
<feature type="region of interest" description="Disordered" evidence="3">
    <location>
        <begin position="538"/>
        <end position="595"/>
    </location>
</feature>
<feature type="compositionally biased region" description="Polar residues" evidence="3">
    <location>
        <begin position="278"/>
        <end position="292"/>
    </location>
</feature>
<accession>A0A1B6LZF2</accession>
<dbReference type="PANTHER" id="PTHR12072:SF5">
    <property type="entry name" value="CWF19-LIKE PROTEIN 2"/>
    <property type="match status" value="1"/>
</dbReference>
<feature type="compositionally biased region" description="Basic and acidic residues" evidence="3">
    <location>
        <begin position="440"/>
        <end position="453"/>
    </location>
</feature>
<dbReference type="Gene3D" id="3.30.428.10">
    <property type="entry name" value="HIT-like"/>
    <property type="match status" value="1"/>
</dbReference>
<feature type="compositionally biased region" description="Basic and acidic residues" evidence="3">
    <location>
        <begin position="191"/>
        <end position="205"/>
    </location>
</feature>
<feature type="region of interest" description="Disordered" evidence="3">
    <location>
        <begin position="1"/>
        <end position="69"/>
    </location>
</feature>
<feature type="domain" description="Cwf19-like protein C-terminal" evidence="4">
    <location>
        <begin position="805"/>
        <end position="899"/>
    </location>
</feature>
<dbReference type="GO" id="GO:0071014">
    <property type="term" value="C:post-mRNA release spliceosomal complex"/>
    <property type="evidence" value="ECO:0007669"/>
    <property type="project" value="TreeGrafter"/>
</dbReference>
<feature type="compositionally biased region" description="Basic and acidic residues" evidence="3">
    <location>
        <begin position="216"/>
        <end position="246"/>
    </location>
</feature>
<feature type="region of interest" description="Disordered" evidence="3">
    <location>
        <begin position="83"/>
        <end position="130"/>
    </location>
</feature>
<dbReference type="GO" id="GO:0000398">
    <property type="term" value="P:mRNA splicing, via spliceosome"/>
    <property type="evidence" value="ECO:0007669"/>
    <property type="project" value="TreeGrafter"/>
</dbReference>
<evidence type="ECO:0000256" key="1">
    <source>
        <dbReference type="ARBA" id="ARBA00006795"/>
    </source>
</evidence>
<feature type="coiled-coil region" evidence="2">
    <location>
        <begin position="148"/>
        <end position="175"/>
    </location>
</feature>
<feature type="compositionally biased region" description="Basic and acidic residues" evidence="3">
    <location>
        <begin position="83"/>
        <end position="114"/>
    </location>
</feature>
<proteinExistence type="inferred from homology"/>
<evidence type="ECO:0000313" key="6">
    <source>
        <dbReference type="EMBL" id="JAT29062.1"/>
    </source>
</evidence>
<feature type="region of interest" description="Disordered" evidence="3">
    <location>
        <begin position="191"/>
        <end position="495"/>
    </location>
</feature>
<dbReference type="InterPro" id="IPR036265">
    <property type="entry name" value="HIT-like_sf"/>
</dbReference>
<sequence length="902" mass="103812">MGKDKKKHKKKSSKHKKHKSTKHNSSCDESTCSDESEQEWVEVEQAPVPSTSSVHQVQEKETRARPEQGDWLTDTSIFACVSREDIRQSREKKKDKNEDNKYMLDRLGKTDRELNPYWKDGGSGLPSEQPVTAEGLRQAAVTVGDQGVAWLRKALQRAKEQAAEQRRSLEEVVAERWGSLEKLESMIAAAEEREQTVSKPRRNDYKPYINRGGKSQFKDDVRKNSSLNTEKDLYSNERHNRFKDHSQPGYLKNVSKGNYAKPDDSDDDSSDKDGMYQRYSSNDTKTSFNSSKNDQRKEDRIKKEKQYKLDSRKDKRVFAKPAISSEDSSDDKRRHKSRSYYGTNSRKNRSRSTSSSSDSNSDSEEKSNKRYERTKHDKTRSKEEVPTKRFIKPSGSDNENDKRSHKYYGQNKDYNPQKLSEKKSKRLFAKPPRDSEDDSPDSRSERIIEDKKVLSSSKSGWRKKAEPKSSEKLTSNSLESNISVHEENSIKKSIEPFSQKEEEIILTDKEMNEMAAKLVKAELLGNLELAEELKAKLGRARAARENKPRESGGKEEVVILTHTDSKGFTRPVSLGGPVEPTGGRRKGKKVETHSGGKRMRYFADDDKYSLQEMFQREKLNTVEDSNELFAKLASKGVGRDDSTRDMEDVFEETARVEESDGKQQVRDRQRAINESKRTARSLDNCQWCLESQQMLKHLIVAIGTTCYLCVPPHQSLTENHCLIVPTHHTPCATQLDEDVWKEIQDFRKSIVQMFLSQDEDVVFFESARGLGRFPHMVLNCVPMPKETGDLAPIYFKKAIQECEMEWSNNKKLVDLRGRDVRRAVPKGLPYFAVDFGLDSGFAHVIEDEKLFPPNFAQEIIGGMLDLDHTIWRKQRRETFEEQSKKVIKLTKLWTPFDYTKNK</sequence>
<gene>
    <name evidence="6" type="ORF">g.10428</name>
</gene>
<feature type="compositionally biased region" description="Basic residues" evidence="3">
    <location>
        <begin position="1"/>
        <end position="22"/>
    </location>
</feature>
<evidence type="ECO:0000259" key="5">
    <source>
        <dbReference type="Pfam" id="PF04677"/>
    </source>
</evidence>
<name>A0A1B6LZF2_9HEMI</name>
<dbReference type="InterPro" id="IPR040194">
    <property type="entry name" value="Cwf19-like"/>
</dbReference>
<feature type="compositionally biased region" description="Basic and acidic residues" evidence="3">
    <location>
        <begin position="293"/>
        <end position="317"/>
    </location>
</feature>
<feature type="compositionally biased region" description="Basic and acidic residues" evidence="3">
    <location>
        <begin position="57"/>
        <end position="68"/>
    </location>
</feature>
<feature type="compositionally biased region" description="Basic and acidic residues" evidence="3">
    <location>
        <begin position="484"/>
        <end position="495"/>
    </location>
</feature>
<evidence type="ECO:0000256" key="3">
    <source>
        <dbReference type="SAM" id="MobiDB-lite"/>
    </source>
</evidence>
<evidence type="ECO:0008006" key="7">
    <source>
        <dbReference type="Google" id="ProtNLM"/>
    </source>
</evidence>